<dbReference type="InterPro" id="IPR036390">
    <property type="entry name" value="WH_DNA-bd_sf"/>
</dbReference>
<dbReference type="Pfam" id="PF13377">
    <property type="entry name" value="Peripla_BP_3"/>
    <property type="match status" value="1"/>
</dbReference>
<dbReference type="RefSeq" id="WP_274039537.1">
    <property type="nucleotide sequence ID" value="NZ_JANCPR020000014.1"/>
</dbReference>
<protein>
    <submittedName>
        <fullName evidence="5">Substrate-binding domain-containing protein</fullName>
    </submittedName>
</protein>
<dbReference type="Pfam" id="PF08220">
    <property type="entry name" value="HTH_DeoR"/>
    <property type="match status" value="1"/>
</dbReference>
<keyword evidence="3" id="KW-0804">Transcription</keyword>
<evidence type="ECO:0000259" key="4">
    <source>
        <dbReference type="PROSITE" id="PS51000"/>
    </source>
</evidence>
<dbReference type="PANTHER" id="PTHR30146">
    <property type="entry name" value="LACI-RELATED TRANSCRIPTIONAL REPRESSOR"/>
    <property type="match status" value="1"/>
</dbReference>
<proteinExistence type="predicted"/>
<dbReference type="Proteomes" id="UP001214441">
    <property type="component" value="Unassembled WGS sequence"/>
</dbReference>
<evidence type="ECO:0000256" key="2">
    <source>
        <dbReference type="ARBA" id="ARBA00023125"/>
    </source>
</evidence>
<feature type="domain" description="HTH deoR-type" evidence="4">
    <location>
        <begin position="5"/>
        <end position="60"/>
    </location>
</feature>
<dbReference type="Gene3D" id="3.40.50.2300">
    <property type="match status" value="2"/>
</dbReference>
<dbReference type="InterPro" id="IPR018356">
    <property type="entry name" value="Tscrpt_reg_HTH_DeoR_CS"/>
</dbReference>
<evidence type="ECO:0000256" key="3">
    <source>
        <dbReference type="ARBA" id="ARBA00023163"/>
    </source>
</evidence>
<evidence type="ECO:0000256" key="1">
    <source>
        <dbReference type="ARBA" id="ARBA00023015"/>
    </source>
</evidence>
<gene>
    <name evidence="5" type="ORF">NMN56_016400</name>
</gene>
<dbReference type="PANTHER" id="PTHR30146:SF155">
    <property type="entry name" value="ALANINE RACEMASE"/>
    <property type="match status" value="1"/>
</dbReference>
<dbReference type="SUPFAM" id="SSF46785">
    <property type="entry name" value="Winged helix' DNA-binding domain"/>
    <property type="match status" value="1"/>
</dbReference>
<dbReference type="PRINTS" id="PR00037">
    <property type="entry name" value="HTHLACR"/>
</dbReference>
<keyword evidence="1" id="KW-0805">Transcription regulation</keyword>
<dbReference type="InterPro" id="IPR046335">
    <property type="entry name" value="LacI/GalR-like_sensor"/>
</dbReference>
<comment type="caution">
    <text evidence="5">The sequence shown here is derived from an EMBL/GenBank/DDBJ whole genome shotgun (WGS) entry which is preliminary data.</text>
</comment>
<reference evidence="5 6" key="1">
    <citation type="submission" date="2023-05" db="EMBL/GenBank/DDBJ databases">
        <title>Streptantibioticus silvisoli sp. nov., acidotolerant actinomycetes 1 from pine litter.</title>
        <authorList>
            <person name="Swiecimska M."/>
            <person name="Golinska P."/>
            <person name="Sangal V."/>
            <person name="Wachnowicz B."/>
            <person name="Goodfellow M."/>
        </authorList>
    </citation>
    <scope>NUCLEOTIDE SEQUENCE [LARGE SCALE GENOMIC DNA]</scope>
    <source>
        <strain evidence="5 6">DSM 42109</strain>
    </source>
</reference>
<organism evidence="5 6">
    <name type="scientific">Streptomyces iconiensis</name>
    <dbReference type="NCBI Taxonomy" id="1384038"/>
    <lineage>
        <taxon>Bacteria</taxon>
        <taxon>Bacillati</taxon>
        <taxon>Actinomycetota</taxon>
        <taxon>Actinomycetes</taxon>
        <taxon>Kitasatosporales</taxon>
        <taxon>Streptomycetaceae</taxon>
        <taxon>Streptomyces</taxon>
    </lineage>
</organism>
<dbReference type="InterPro" id="IPR001034">
    <property type="entry name" value="DeoR_HTH"/>
</dbReference>
<dbReference type="SMART" id="SM00420">
    <property type="entry name" value="HTH_DEOR"/>
    <property type="match status" value="1"/>
</dbReference>
<name>A0ABT6ZWR4_9ACTN</name>
<evidence type="ECO:0000313" key="6">
    <source>
        <dbReference type="Proteomes" id="UP001214441"/>
    </source>
</evidence>
<dbReference type="InterPro" id="IPR028082">
    <property type="entry name" value="Peripla_BP_I"/>
</dbReference>
<evidence type="ECO:0000313" key="5">
    <source>
        <dbReference type="EMBL" id="MDJ1133516.1"/>
    </source>
</evidence>
<dbReference type="PROSITE" id="PS00894">
    <property type="entry name" value="HTH_DEOR_1"/>
    <property type="match status" value="1"/>
</dbReference>
<keyword evidence="6" id="KW-1185">Reference proteome</keyword>
<keyword evidence="2" id="KW-0238">DNA-binding</keyword>
<dbReference type="SUPFAM" id="SSF53822">
    <property type="entry name" value="Periplasmic binding protein-like I"/>
    <property type="match status" value="1"/>
</dbReference>
<sequence length="361" mass="38799">MREHSVTRRERVVEAVRLRGEVRVADLADELGVSVVTLRRDVEELARQGKVRRGHGVARSLAPAQPLPHGGAPVGLIVPEHHSYLFEAVRGARTALEGAGVRMAMHIAQHVPGAEQTMARQALEQGARGLLIAPRWRTADAPALDERWMAELPVPAVLLERAAAPGSALHAMDSVRSDHWYGAHLALEHLIGLGHRRIVLAARDDSPTARTLRAAFAEIARARPEVEAWTTVLSSQHATPEPPPEGEGAAPPVELAAVLSEHRATAAVLHADVDALMLVQQLRDAGVRVPEECSVVAYDDMVAALGSPPLTAVSPPKEELGRVAAELLLHRLEHPRGVAPEAVRHVGLLPELKIRGSAVEV</sequence>
<accession>A0ABT6ZWR4</accession>
<dbReference type="PROSITE" id="PS51000">
    <property type="entry name" value="HTH_DEOR_2"/>
    <property type="match status" value="1"/>
</dbReference>
<dbReference type="EMBL" id="JANCPR020000014">
    <property type="protein sequence ID" value="MDJ1133516.1"/>
    <property type="molecule type" value="Genomic_DNA"/>
</dbReference>